<evidence type="ECO:0000256" key="7">
    <source>
        <dbReference type="ARBA" id="ARBA00044228"/>
    </source>
</evidence>
<evidence type="ECO:0000256" key="3">
    <source>
        <dbReference type="ARBA" id="ARBA00022490"/>
    </source>
</evidence>
<dbReference type="GO" id="GO:0005851">
    <property type="term" value="C:eukaryotic translation initiation factor 2B complex"/>
    <property type="evidence" value="ECO:0007669"/>
    <property type="project" value="TreeGrafter"/>
</dbReference>
<evidence type="ECO:0000256" key="9">
    <source>
        <dbReference type="RuleBase" id="RU003814"/>
    </source>
</evidence>
<comment type="similarity">
    <text evidence="2 9">Belongs to the eIF-2B alpha/beta/delta subunits family.</text>
</comment>
<evidence type="ECO:0000256" key="5">
    <source>
        <dbReference type="ARBA" id="ARBA00022917"/>
    </source>
</evidence>
<accession>A0A0C9YMS3</accession>
<organism evidence="11 12">
    <name type="scientific">Pisolithus microcarpus 441</name>
    <dbReference type="NCBI Taxonomy" id="765257"/>
    <lineage>
        <taxon>Eukaryota</taxon>
        <taxon>Fungi</taxon>
        <taxon>Dikarya</taxon>
        <taxon>Basidiomycota</taxon>
        <taxon>Agaricomycotina</taxon>
        <taxon>Agaricomycetes</taxon>
        <taxon>Agaricomycetidae</taxon>
        <taxon>Boletales</taxon>
        <taxon>Sclerodermatineae</taxon>
        <taxon>Pisolithaceae</taxon>
        <taxon>Pisolithus</taxon>
    </lineage>
</organism>
<dbReference type="InterPro" id="IPR051855">
    <property type="entry name" value="eIF2B_beta_subunit"/>
</dbReference>
<proteinExistence type="inferred from homology"/>
<evidence type="ECO:0000313" key="12">
    <source>
        <dbReference type="Proteomes" id="UP000054018"/>
    </source>
</evidence>
<evidence type="ECO:0000256" key="4">
    <source>
        <dbReference type="ARBA" id="ARBA00022540"/>
    </source>
</evidence>
<dbReference type="InterPro" id="IPR037171">
    <property type="entry name" value="NagB/RpiA_transferase-like"/>
</dbReference>
<dbReference type="GO" id="GO:0005829">
    <property type="term" value="C:cytosol"/>
    <property type="evidence" value="ECO:0007669"/>
    <property type="project" value="UniProtKB-SubCell"/>
</dbReference>
<reference evidence="11 12" key="1">
    <citation type="submission" date="2014-04" db="EMBL/GenBank/DDBJ databases">
        <authorList>
            <consortium name="DOE Joint Genome Institute"/>
            <person name="Kuo A."/>
            <person name="Kohler A."/>
            <person name="Costa M.D."/>
            <person name="Nagy L.G."/>
            <person name="Floudas D."/>
            <person name="Copeland A."/>
            <person name="Barry K.W."/>
            <person name="Cichocki N."/>
            <person name="Veneault-Fourrey C."/>
            <person name="LaButti K."/>
            <person name="Lindquist E.A."/>
            <person name="Lipzen A."/>
            <person name="Lundell T."/>
            <person name="Morin E."/>
            <person name="Murat C."/>
            <person name="Sun H."/>
            <person name="Tunlid A."/>
            <person name="Henrissat B."/>
            <person name="Grigoriev I.V."/>
            <person name="Hibbett D.S."/>
            <person name="Martin F."/>
            <person name="Nordberg H.P."/>
            <person name="Cantor M.N."/>
            <person name="Hua S.X."/>
        </authorList>
    </citation>
    <scope>NUCLEOTIDE SEQUENCE [LARGE SCALE GENOMIC DNA]</scope>
    <source>
        <strain evidence="11 12">441</strain>
    </source>
</reference>
<protein>
    <recommendedName>
        <fullName evidence="6">Translation initiation factor eIF2B subunit beta</fullName>
    </recommendedName>
    <alternativeName>
        <fullName evidence="7">eIF2B GDP-GTP exchange factor subunit beta</fullName>
    </alternativeName>
</protein>
<evidence type="ECO:0000256" key="6">
    <source>
        <dbReference type="ARBA" id="ARBA00044122"/>
    </source>
</evidence>
<dbReference type="PANTHER" id="PTHR45859">
    <property type="entry name" value="TRANSLATION INITIATION FACTOR EIF-2B SUBUNIT BETA"/>
    <property type="match status" value="1"/>
</dbReference>
<dbReference type="PANTHER" id="PTHR45859:SF1">
    <property type="entry name" value="TRANSLATION INITIATION FACTOR EIF-2B SUBUNIT BETA"/>
    <property type="match status" value="1"/>
</dbReference>
<dbReference type="AlphaFoldDB" id="A0A0C9YMS3"/>
<dbReference type="SUPFAM" id="SSF100950">
    <property type="entry name" value="NagB/RpiA/CoA transferase-like"/>
    <property type="match status" value="1"/>
</dbReference>
<evidence type="ECO:0000256" key="2">
    <source>
        <dbReference type="ARBA" id="ARBA00007251"/>
    </source>
</evidence>
<dbReference type="InterPro" id="IPR042529">
    <property type="entry name" value="IF_2B-like_C"/>
</dbReference>
<dbReference type="HOGENOM" id="CLU_016218_4_1_1"/>
<keyword evidence="5" id="KW-0648">Protein biosynthesis</keyword>
<keyword evidence="4" id="KW-0396">Initiation factor</keyword>
<dbReference type="GO" id="GO:0003743">
    <property type="term" value="F:translation initiation factor activity"/>
    <property type="evidence" value="ECO:0007669"/>
    <property type="project" value="UniProtKB-KW"/>
</dbReference>
<dbReference type="Proteomes" id="UP000054018">
    <property type="component" value="Unassembled WGS sequence"/>
</dbReference>
<sequence length="177" mass="19216">FIEAIQDVLDELETIYDNLSKNAKDYIHSDKIILTVSKSHTVEAFLKAVTSRWKYTIIMADTPPSYSGRGIAQPLSSSGISTVLIPDSSVYGLTSQIIKVILGVHAILTNGGIFATTGSPLATTTTRAHSPPVVVCSGQFKLTPQWNLYHEYGALDFVDPSGVLGFKDSRKQTLSIK</sequence>
<evidence type="ECO:0000256" key="1">
    <source>
        <dbReference type="ARBA" id="ARBA00004514"/>
    </source>
</evidence>
<feature type="non-terminal residue" evidence="11">
    <location>
        <position position="1"/>
    </location>
</feature>
<keyword evidence="3" id="KW-0963">Cytoplasm</keyword>
<dbReference type="Gene3D" id="3.40.50.10470">
    <property type="entry name" value="Translation initiation factor eif-2b, domain 2"/>
    <property type="match status" value="1"/>
</dbReference>
<comment type="subcellular location">
    <subcellularLocation>
        <location evidence="1">Cytoplasm</location>
        <location evidence="1">Cytosol</location>
    </subcellularLocation>
</comment>
<evidence type="ECO:0000256" key="10">
    <source>
        <dbReference type="SAM" id="Coils"/>
    </source>
</evidence>
<evidence type="ECO:0000313" key="11">
    <source>
        <dbReference type="EMBL" id="KIK11517.1"/>
    </source>
</evidence>
<comment type="subunit">
    <text evidence="8">Component of the translation initiation factor 2B (eIF2B) complex which is a heterodecamer of two sets of five different subunits: alpha, beta, gamma, delta and epsilon. Subunits alpha, beta and delta comprise a regulatory subcomplex and subunits epsilon and gamma comprise a catalytic subcomplex. Within the complex, the hexameric regulatory complex resides at the center, with the two heterodimeric catalytic subcomplexes bound on opposite sides.</text>
</comment>
<keyword evidence="12" id="KW-1185">Reference proteome</keyword>
<evidence type="ECO:0000256" key="8">
    <source>
        <dbReference type="ARBA" id="ARBA00046432"/>
    </source>
</evidence>
<dbReference type="STRING" id="765257.A0A0C9YMS3"/>
<dbReference type="InterPro" id="IPR000649">
    <property type="entry name" value="IF-2B-related"/>
</dbReference>
<keyword evidence="10" id="KW-0175">Coiled coil</keyword>
<dbReference type="OrthoDB" id="269919at2759"/>
<dbReference type="EMBL" id="KN834199">
    <property type="protein sequence ID" value="KIK11517.1"/>
    <property type="molecule type" value="Genomic_DNA"/>
</dbReference>
<gene>
    <name evidence="11" type="ORF">PISMIDRAFT_651348</name>
</gene>
<dbReference type="Pfam" id="PF01008">
    <property type="entry name" value="IF-2B"/>
    <property type="match status" value="1"/>
</dbReference>
<dbReference type="GO" id="GO:0005085">
    <property type="term" value="F:guanyl-nucleotide exchange factor activity"/>
    <property type="evidence" value="ECO:0007669"/>
    <property type="project" value="TreeGrafter"/>
</dbReference>
<name>A0A0C9YMS3_9AGAM</name>
<feature type="coiled-coil region" evidence="10">
    <location>
        <begin position="2"/>
        <end position="29"/>
    </location>
</feature>
<reference evidence="12" key="2">
    <citation type="submission" date="2015-01" db="EMBL/GenBank/DDBJ databases">
        <title>Evolutionary Origins and Diversification of the Mycorrhizal Mutualists.</title>
        <authorList>
            <consortium name="DOE Joint Genome Institute"/>
            <consortium name="Mycorrhizal Genomics Consortium"/>
            <person name="Kohler A."/>
            <person name="Kuo A."/>
            <person name="Nagy L.G."/>
            <person name="Floudas D."/>
            <person name="Copeland A."/>
            <person name="Barry K.W."/>
            <person name="Cichocki N."/>
            <person name="Veneault-Fourrey C."/>
            <person name="LaButti K."/>
            <person name="Lindquist E.A."/>
            <person name="Lipzen A."/>
            <person name="Lundell T."/>
            <person name="Morin E."/>
            <person name="Murat C."/>
            <person name="Riley R."/>
            <person name="Ohm R."/>
            <person name="Sun H."/>
            <person name="Tunlid A."/>
            <person name="Henrissat B."/>
            <person name="Grigoriev I.V."/>
            <person name="Hibbett D.S."/>
            <person name="Martin F."/>
        </authorList>
    </citation>
    <scope>NUCLEOTIDE SEQUENCE [LARGE SCALE GENOMIC DNA]</scope>
    <source>
        <strain evidence="12">441</strain>
    </source>
</reference>